<dbReference type="Gene3D" id="3.30.70.580">
    <property type="entry name" value="Pseudouridine synthase I, catalytic domain, N-terminal subdomain"/>
    <property type="match status" value="1"/>
</dbReference>
<evidence type="ECO:0000256" key="3">
    <source>
        <dbReference type="ARBA" id="ARBA00023235"/>
    </source>
</evidence>
<keyword evidence="9" id="KW-1185">Reference proteome</keyword>
<dbReference type="PANTHER" id="PTHR47683">
    <property type="entry name" value="PSEUDOURIDINE SYNTHASE FAMILY PROTEIN-RELATED"/>
    <property type="match status" value="1"/>
</dbReference>
<dbReference type="Proteomes" id="UP000229730">
    <property type="component" value="Unassembled WGS sequence"/>
</dbReference>
<dbReference type="NCBIfam" id="TIGR00093">
    <property type="entry name" value="pseudouridine synthase"/>
    <property type="match status" value="1"/>
</dbReference>
<dbReference type="GO" id="GO:0009982">
    <property type="term" value="F:pseudouridine synthase activity"/>
    <property type="evidence" value="ECO:0007669"/>
    <property type="project" value="InterPro"/>
</dbReference>
<dbReference type="InterPro" id="IPR000748">
    <property type="entry name" value="PsdUridine_synth_RsuA/RluB/E/F"/>
</dbReference>
<evidence type="ECO:0000256" key="4">
    <source>
        <dbReference type="PROSITE-ProRule" id="PRU00182"/>
    </source>
</evidence>
<keyword evidence="2 4" id="KW-0694">RNA-binding</keyword>
<evidence type="ECO:0000313" key="8">
    <source>
        <dbReference type="EMBL" id="PHZ85002.1"/>
    </source>
</evidence>
<dbReference type="PANTHER" id="PTHR47683:SF3">
    <property type="entry name" value="RIBOSOMAL LARGE SUBUNIT PSEUDOURIDINE SYNTHASE B"/>
    <property type="match status" value="1"/>
</dbReference>
<name>A0A2G4YRP8_9PROT</name>
<dbReference type="InterPro" id="IPR036986">
    <property type="entry name" value="S4_RNA-bd_sf"/>
</dbReference>
<evidence type="ECO:0000256" key="5">
    <source>
        <dbReference type="RuleBase" id="RU003887"/>
    </source>
</evidence>
<evidence type="ECO:0000313" key="9">
    <source>
        <dbReference type="Proteomes" id="UP000229730"/>
    </source>
</evidence>
<dbReference type="SUPFAM" id="SSF55120">
    <property type="entry name" value="Pseudouridine synthase"/>
    <property type="match status" value="1"/>
</dbReference>
<dbReference type="InterPro" id="IPR006145">
    <property type="entry name" value="PsdUridine_synth_RsuA/RluA"/>
</dbReference>
<feature type="compositionally biased region" description="Basic and acidic residues" evidence="6">
    <location>
        <begin position="275"/>
        <end position="285"/>
    </location>
</feature>
<dbReference type="InterPro" id="IPR050343">
    <property type="entry name" value="RsuA_PseudoU_synthase"/>
</dbReference>
<dbReference type="EC" id="5.4.99.-" evidence="5"/>
<dbReference type="Gene3D" id="3.30.70.1560">
    <property type="entry name" value="Alpha-L RNA-binding motif"/>
    <property type="match status" value="1"/>
</dbReference>
<keyword evidence="3 5" id="KW-0413">Isomerase</keyword>
<dbReference type="CDD" id="cd00165">
    <property type="entry name" value="S4"/>
    <property type="match status" value="1"/>
</dbReference>
<dbReference type="InterPro" id="IPR020094">
    <property type="entry name" value="TruA/RsuA/RluB/E/F_N"/>
</dbReference>
<feature type="compositionally biased region" description="Basic residues" evidence="6">
    <location>
        <begin position="289"/>
        <end position="300"/>
    </location>
</feature>
<dbReference type="PROSITE" id="PS01149">
    <property type="entry name" value="PSI_RSU"/>
    <property type="match status" value="1"/>
</dbReference>
<reference evidence="8 9" key="1">
    <citation type="submission" date="2017-10" db="EMBL/GenBank/DDBJ databases">
        <title>Frigbacter circumglobatus gen. nov. sp. nov., isolated from sediment cultured in situ.</title>
        <authorList>
            <person name="Zhao Z."/>
        </authorList>
    </citation>
    <scope>NUCLEOTIDE SEQUENCE [LARGE SCALE GENOMIC DNA]</scope>
    <source>
        <strain evidence="8 9">ZYL</strain>
    </source>
</reference>
<gene>
    <name evidence="8" type="ORF">CRD36_09795</name>
</gene>
<dbReference type="AlphaFoldDB" id="A0A2G4YRP8"/>
<dbReference type="PROSITE" id="PS50889">
    <property type="entry name" value="S4"/>
    <property type="match status" value="1"/>
</dbReference>
<organism evidence="8 9">
    <name type="scientific">Paremcibacter congregatus</name>
    <dbReference type="NCBI Taxonomy" id="2043170"/>
    <lineage>
        <taxon>Bacteria</taxon>
        <taxon>Pseudomonadati</taxon>
        <taxon>Pseudomonadota</taxon>
        <taxon>Alphaproteobacteria</taxon>
        <taxon>Emcibacterales</taxon>
        <taxon>Emcibacteraceae</taxon>
        <taxon>Paremcibacter</taxon>
    </lineage>
</organism>
<feature type="region of interest" description="Disordered" evidence="6">
    <location>
        <begin position="1"/>
        <end position="22"/>
    </location>
</feature>
<dbReference type="InterPro" id="IPR020103">
    <property type="entry name" value="PsdUridine_synth_cat_dom_sf"/>
</dbReference>
<dbReference type="OrthoDB" id="9807213at2"/>
<dbReference type="InParanoid" id="A0A2G4YRP8"/>
<feature type="domain" description="Pseudouridine synthase RsuA/RluA-like" evidence="7">
    <location>
        <begin position="84"/>
        <end position="216"/>
    </location>
</feature>
<protein>
    <recommendedName>
        <fullName evidence="5">Pseudouridine synthase</fullName>
        <ecNumber evidence="5">5.4.99.-</ecNumber>
    </recommendedName>
</protein>
<evidence type="ECO:0000256" key="6">
    <source>
        <dbReference type="SAM" id="MobiDB-lite"/>
    </source>
</evidence>
<comment type="similarity">
    <text evidence="1 5">Belongs to the pseudouridine synthase RsuA family.</text>
</comment>
<dbReference type="GO" id="GO:0003723">
    <property type="term" value="F:RNA binding"/>
    <property type="evidence" value="ECO:0007669"/>
    <property type="project" value="UniProtKB-KW"/>
</dbReference>
<dbReference type="SUPFAM" id="SSF55174">
    <property type="entry name" value="Alpha-L RNA-binding motif"/>
    <property type="match status" value="1"/>
</dbReference>
<dbReference type="GO" id="GO:0006364">
    <property type="term" value="P:rRNA processing"/>
    <property type="evidence" value="ECO:0007669"/>
    <property type="project" value="UniProtKB-ARBA"/>
</dbReference>
<proteinExistence type="inferred from homology"/>
<evidence type="ECO:0000256" key="1">
    <source>
        <dbReference type="ARBA" id="ARBA00008348"/>
    </source>
</evidence>
<feature type="region of interest" description="Disordered" evidence="6">
    <location>
        <begin position="265"/>
        <end position="344"/>
    </location>
</feature>
<evidence type="ECO:0000256" key="2">
    <source>
        <dbReference type="ARBA" id="ARBA00022884"/>
    </source>
</evidence>
<dbReference type="GO" id="GO:0001522">
    <property type="term" value="P:pseudouridine synthesis"/>
    <property type="evidence" value="ECO:0007669"/>
    <property type="project" value="InterPro"/>
</dbReference>
<dbReference type="EMBL" id="PDEM01000020">
    <property type="protein sequence ID" value="PHZ85002.1"/>
    <property type="molecule type" value="Genomic_DNA"/>
</dbReference>
<dbReference type="GO" id="GO:0140098">
    <property type="term" value="F:catalytic activity, acting on RNA"/>
    <property type="evidence" value="ECO:0007669"/>
    <property type="project" value="UniProtKB-ARBA"/>
</dbReference>
<dbReference type="Pfam" id="PF00849">
    <property type="entry name" value="PseudoU_synth_2"/>
    <property type="match status" value="1"/>
</dbReference>
<dbReference type="FunCoup" id="A0A2G4YRP8">
    <property type="interactions" value="349"/>
</dbReference>
<dbReference type="RefSeq" id="WP_099472651.1">
    <property type="nucleotide sequence ID" value="NZ_CP041025.1"/>
</dbReference>
<accession>A0A2G4YRP8</accession>
<dbReference type="Gene3D" id="3.10.290.10">
    <property type="entry name" value="RNA-binding S4 domain"/>
    <property type="match status" value="1"/>
</dbReference>
<comment type="caution">
    <text evidence="8">The sequence shown here is derived from an EMBL/GenBank/DDBJ whole genome shotgun (WGS) entry which is preliminary data.</text>
</comment>
<feature type="compositionally biased region" description="Basic and acidic residues" evidence="6">
    <location>
        <begin position="301"/>
        <end position="314"/>
    </location>
</feature>
<evidence type="ECO:0000259" key="7">
    <source>
        <dbReference type="Pfam" id="PF00849"/>
    </source>
</evidence>
<sequence length="344" mass="38621">MTDETQKPATAGTEPQDAPAKGERIAKMLARAGVGSRRAVERMIEAGMVKQGDRVIDTPATLITSVEGITVDGQKVNPPEPTKIWLYHKPAGRVTTYFDPDGRPTVFEALPANMPRVLSVGRLDLNTEGLLLLTNDGELSRWLELPSTGWLRTYKVRCHGYFDRDRLAEIRRGLTIDDVKYRGVKIDINESREKSNLWLTIAIREGKNREVRKLLEYIGLQVTRLIRLSYGPFELKEMARGTILEVPTKDTHLHCAEYFKDKGIEAPGGVTAEKPSSRPAKERQGWAKAKPKTNNRRANKKRTDPKRFEEDLPKKVRGNRPSTPPRGKSPATARAKTPRPSGKK</sequence>
<dbReference type="InterPro" id="IPR042092">
    <property type="entry name" value="PsdUridine_s_RsuA/RluB/E/F_cat"/>
</dbReference>
<dbReference type="InterPro" id="IPR018496">
    <property type="entry name" value="PsdUridine_synth_RsuA/RluB_CS"/>
</dbReference>